<accession>A0A397RYN0</accession>
<protein>
    <submittedName>
        <fullName evidence="1">Uncharacterized protein</fullName>
    </submittedName>
</protein>
<comment type="caution">
    <text evidence="1">The sequence shown here is derived from an EMBL/GenBank/DDBJ whole genome shotgun (WGS) entry which is preliminary data.</text>
</comment>
<keyword evidence="2" id="KW-1185">Reference proteome</keyword>
<dbReference type="Proteomes" id="UP000265703">
    <property type="component" value="Unassembled WGS sequence"/>
</dbReference>
<proteinExistence type="predicted"/>
<evidence type="ECO:0000313" key="2">
    <source>
        <dbReference type="Proteomes" id="UP000265703"/>
    </source>
</evidence>
<dbReference type="OrthoDB" id="2346610at2759"/>
<feature type="non-terminal residue" evidence="1">
    <location>
        <position position="1"/>
    </location>
</feature>
<evidence type="ECO:0000313" key="1">
    <source>
        <dbReference type="EMBL" id="RIA78808.1"/>
    </source>
</evidence>
<reference evidence="1 2" key="1">
    <citation type="submission" date="2018-06" db="EMBL/GenBank/DDBJ databases">
        <title>Comparative genomics reveals the genomic features of Rhizophagus irregularis, R. cerebriforme, R. diaphanum and Gigaspora rosea, and their symbiotic lifestyle signature.</title>
        <authorList>
            <person name="Morin E."/>
            <person name="San Clemente H."/>
            <person name="Chen E.C.H."/>
            <person name="De La Providencia I."/>
            <person name="Hainaut M."/>
            <person name="Kuo A."/>
            <person name="Kohler A."/>
            <person name="Murat C."/>
            <person name="Tang N."/>
            <person name="Roy S."/>
            <person name="Loubradou J."/>
            <person name="Henrissat B."/>
            <person name="Grigoriev I.V."/>
            <person name="Corradi N."/>
            <person name="Roux C."/>
            <person name="Martin F.M."/>
        </authorList>
    </citation>
    <scope>NUCLEOTIDE SEQUENCE [LARGE SCALE GENOMIC DNA]</scope>
    <source>
        <strain evidence="1 2">DAOM 227022</strain>
    </source>
</reference>
<name>A0A397RYN0_9GLOM</name>
<dbReference type="EMBL" id="QKYT01002028">
    <property type="protein sequence ID" value="RIA78808.1"/>
    <property type="molecule type" value="Genomic_DNA"/>
</dbReference>
<dbReference type="AlphaFoldDB" id="A0A397RYN0"/>
<sequence>LKNFEFVNPQLKINAKDFSQETSIISLTRLKKHQDDISKYSIKHLTKSSYEQQYHDLEYDDIEGILIDFHILIGIEKLDLYLNKILIVKEVENDDDDEKLGFRLGNDFLKEFDAEIEDVNGEICYID</sequence>
<organism evidence="1 2">
    <name type="scientific">Glomus cerebriforme</name>
    <dbReference type="NCBI Taxonomy" id="658196"/>
    <lineage>
        <taxon>Eukaryota</taxon>
        <taxon>Fungi</taxon>
        <taxon>Fungi incertae sedis</taxon>
        <taxon>Mucoromycota</taxon>
        <taxon>Glomeromycotina</taxon>
        <taxon>Glomeromycetes</taxon>
        <taxon>Glomerales</taxon>
        <taxon>Glomeraceae</taxon>
        <taxon>Glomus</taxon>
    </lineage>
</organism>
<gene>
    <name evidence="1" type="ORF">C1645_810960</name>
</gene>